<keyword evidence="1" id="KW-0472">Membrane</keyword>
<dbReference type="InterPro" id="IPR036465">
    <property type="entry name" value="vWFA_dom_sf"/>
</dbReference>
<reference evidence="3 4" key="1">
    <citation type="submission" date="2020-08" db="EMBL/GenBank/DDBJ databases">
        <title>Edaphobacter telluris sp. nov. and Acidobacterium dinghuensis sp. nov., two acidobacteria isolated from forest soil.</title>
        <authorList>
            <person name="Fu J."/>
            <person name="Qiu L."/>
        </authorList>
    </citation>
    <scope>NUCLEOTIDE SEQUENCE [LARGE SCALE GENOMIC DNA]</scope>
    <source>
        <strain evidence="3">4Y35</strain>
    </source>
</reference>
<accession>A0A7G8BLN3</accession>
<dbReference type="EMBL" id="CP060394">
    <property type="protein sequence ID" value="QNI33453.1"/>
    <property type="molecule type" value="Genomic_DNA"/>
</dbReference>
<dbReference type="RefSeq" id="WP_186744892.1">
    <property type="nucleotide sequence ID" value="NZ_CP060394.1"/>
</dbReference>
<dbReference type="AlphaFoldDB" id="A0A7G8BLN3"/>
<dbReference type="InterPro" id="IPR002035">
    <property type="entry name" value="VWF_A"/>
</dbReference>
<dbReference type="Pfam" id="PF13400">
    <property type="entry name" value="Tad"/>
    <property type="match status" value="1"/>
</dbReference>
<sequence length="529" mass="54425">MTRKSKSFFRHAYKDQRGQMIPIIAFMMVTLLGFAGMVTDVGRAYFSYRQLVNSTNAAALAGAQGLPSNTSTVNQAVNNAKAYSAQSGQNNYYANMNVTNATYTLGCITAAIGAGVPCVSTGVGTNTANAIQVTQTASVPTTFMKLFGFSTINMSATGTALMRGSANASYNVAIIVDTTQSMTSNKDSNCGNVSRLQCALNGVQTFLQDLSPCAAKGCGGSTTNQNYPNSLDRVALFSFPNFTAASAGNQYDCGSGSATPHVYTFPAVGASSMTTMPYLTYTTSNGKTTTTTTPMTYEDSYGIGDANGFVSDYRTSNSATSLNSTGTSASDIVLAAGGKSGCTGMAGPSGEGTYYAGVIYAAQAALTAEAALAANAGSQNVMIIVSDGAATSSSSQMATGNQSTTVAVSNGSNAAYPTYLYPSYNNECQQAVLAAQYATSHGTKVYSVAYGSQSSGCTTDTGTSYASPCYTMSQMASSAATFYTDDNQSGTTSNCPAGKSVNSMNLIFNQIAGQLTVARLIPNSSFPSS</sequence>
<dbReference type="SUPFAM" id="SSF53300">
    <property type="entry name" value="vWA-like"/>
    <property type="match status" value="1"/>
</dbReference>
<gene>
    <name evidence="3" type="ORF">H7849_05755</name>
</gene>
<dbReference type="Gene3D" id="3.40.50.410">
    <property type="entry name" value="von Willebrand factor, type A domain"/>
    <property type="match status" value="1"/>
</dbReference>
<evidence type="ECO:0000313" key="4">
    <source>
        <dbReference type="Proteomes" id="UP000515312"/>
    </source>
</evidence>
<evidence type="ECO:0000313" key="3">
    <source>
        <dbReference type="EMBL" id="QNI33453.1"/>
    </source>
</evidence>
<feature type="transmembrane region" description="Helical" evidence="1">
    <location>
        <begin position="21"/>
        <end position="46"/>
    </location>
</feature>
<dbReference type="KEGG" id="adin:H7849_05755"/>
<keyword evidence="1" id="KW-1133">Transmembrane helix</keyword>
<evidence type="ECO:0000259" key="2">
    <source>
        <dbReference type="SMART" id="SM00327"/>
    </source>
</evidence>
<organism evidence="3 4">
    <name type="scientific">Alloacidobacterium dinghuense</name>
    <dbReference type="NCBI Taxonomy" id="2763107"/>
    <lineage>
        <taxon>Bacteria</taxon>
        <taxon>Pseudomonadati</taxon>
        <taxon>Acidobacteriota</taxon>
        <taxon>Terriglobia</taxon>
        <taxon>Terriglobales</taxon>
        <taxon>Acidobacteriaceae</taxon>
        <taxon>Alloacidobacterium</taxon>
    </lineage>
</organism>
<keyword evidence="4" id="KW-1185">Reference proteome</keyword>
<dbReference type="Proteomes" id="UP000515312">
    <property type="component" value="Chromosome"/>
</dbReference>
<evidence type="ECO:0000256" key="1">
    <source>
        <dbReference type="SAM" id="Phobius"/>
    </source>
</evidence>
<dbReference type="SMART" id="SM00327">
    <property type="entry name" value="VWA"/>
    <property type="match status" value="1"/>
</dbReference>
<name>A0A7G8BLN3_9BACT</name>
<proteinExistence type="predicted"/>
<protein>
    <recommendedName>
        <fullName evidence="2">VWFA domain-containing protein</fullName>
    </recommendedName>
</protein>
<keyword evidence="1" id="KW-0812">Transmembrane</keyword>
<feature type="domain" description="VWFA" evidence="2">
    <location>
        <begin position="169"/>
        <end position="495"/>
    </location>
</feature>
<dbReference type="InterPro" id="IPR028087">
    <property type="entry name" value="Tad_N"/>
</dbReference>